<feature type="transmembrane region" description="Helical" evidence="2">
    <location>
        <begin position="727"/>
        <end position="748"/>
    </location>
</feature>
<feature type="chain" id="PRO_5045685356" evidence="3">
    <location>
        <begin position="19"/>
        <end position="932"/>
    </location>
</feature>
<evidence type="ECO:0000259" key="4">
    <source>
        <dbReference type="SMART" id="SM00421"/>
    </source>
</evidence>
<feature type="domain" description="HTH luxR-type" evidence="4">
    <location>
        <begin position="872"/>
        <end position="929"/>
    </location>
</feature>
<comment type="caution">
    <text evidence="5">The sequence shown here is derived from an EMBL/GenBank/DDBJ whole genome shotgun (WGS) entry which is preliminary data.</text>
</comment>
<dbReference type="Gene3D" id="2.60.40.10">
    <property type="entry name" value="Immunoglobulins"/>
    <property type="match status" value="1"/>
</dbReference>
<dbReference type="SUPFAM" id="SSF50998">
    <property type="entry name" value="Quinoprotein alcohol dehydrogenase-like"/>
    <property type="match status" value="1"/>
</dbReference>
<keyword evidence="3" id="KW-0732">Signal</keyword>
<dbReference type="InterPro" id="IPR000792">
    <property type="entry name" value="Tscrpt_reg_LuxR_C"/>
</dbReference>
<evidence type="ECO:0000256" key="3">
    <source>
        <dbReference type="SAM" id="SignalP"/>
    </source>
</evidence>
<keyword evidence="6" id="KW-1185">Reference proteome</keyword>
<dbReference type="InterPro" id="IPR011047">
    <property type="entry name" value="Quinoprotein_ADH-like_sf"/>
</dbReference>
<keyword evidence="2" id="KW-0472">Membrane</keyword>
<keyword evidence="2" id="KW-0812">Transmembrane</keyword>
<organism evidence="5 6">
    <name type="scientific">Flavobacterium piscis</name>
    <dbReference type="NCBI Taxonomy" id="1114874"/>
    <lineage>
        <taxon>Bacteria</taxon>
        <taxon>Pseudomonadati</taxon>
        <taxon>Bacteroidota</taxon>
        <taxon>Flavobacteriia</taxon>
        <taxon>Flavobacteriales</taxon>
        <taxon>Flavobacteriaceae</taxon>
        <taxon>Flavobacterium</taxon>
    </lineage>
</organism>
<dbReference type="GO" id="GO:0003677">
    <property type="term" value="F:DNA binding"/>
    <property type="evidence" value="ECO:0007669"/>
    <property type="project" value="UniProtKB-KW"/>
</dbReference>
<evidence type="ECO:0000256" key="2">
    <source>
        <dbReference type="SAM" id="Phobius"/>
    </source>
</evidence>
<evidence type="ECO:0000313" key="5">
    <source>
        <dbReference type="EMBL" id="MDR7211158.1"/>
    </source>
</evidence>
<feature type="signal peptide" evidence="3">
    <location>
        <begin position="1"/>
        <end position="18"/>
    </location>
</feature>
<dbReference type="InterPro" id="IPR013783">
    <property type="entry name" value="Ig-like_fold"/>
</dbReference>
<dbReference type="Pfam" id="PF07494">
    <property type="entry name" value="Reg_prop"/>
    <property type="match status" value="1"/>
</dbReference>
<dbReference type="SUPFAM" id="SSF46894">
    <property type="entry name" value="C-terminal effector domain of the bipartite response regulators"/>
    <property type="match status" value="1"/>
</dbReference>
<reference evidence="5 6" key="1">
    <citation type="submission" date="2023-07" db="EMBL/GenBank/DDBJ databases">
        <title>Sorghum-associated microbial communities from plants grown in Nebraska, USA.</title>
        <authorList>
            <person name="Schachtman D."/>
        </authorList>
    </citation>
    <scope>NUCLEOTIDE SEQUENCE [LARGE SCALE GENOMIC DNA]</scope>
    <source>
        <strain evidence="5 6">4129</strain>
    </source>
</reference>
<dbReference type="InterPro" id="IPR036388">
    <property type="entry name" value="WH-like_DNA-bd_sf"/>
</dbReference>
<sequence length="932" mass="107495">MKTKFFLLFFLVNLMAFSQEFPPIIKYSSSVYGAGNQSWMISQDNQNYLYFANNDGLLEFNGTNWELYHAPNETIVRSVKVIDNKIYTGCYMNFGYWTRQSNGKLKYTSLSDTIKNKILDDEQFWNILKYDQWILFQSLNRIYIYDTKSKVFKIIAPKNGIVKSFNTKNSIYFQTIKEGLFEIESGKVKLVSDNLILKKNTIANVFSTEDGLLIQTQLDGFYKLTGTDLTPFITEADAELKAGFVYSSQRLVDGNFALGTVSNGIFILSDSGKLKYHISQSKGLSNNTALSLFEDNDQNLWVGLDNGINCINVKSSVHSFTDDTGVLGTVYASATYKGMLYVGTNQGLFCKKSQSNSEFRFINGTKGQVWSLFVYDDTLFCGHDSGTFIIIKDSAKNIFSASGTWKFEAIPNIKNQLLQGNYYGISILEKVDNQWKFRNKIKGFDYSSRYFEITSNHDLYVSHEYKGIFRLRPDKLLLKTGFAAYSSPSKGKNASLTKFNNTIYYAFKGGIFKLNDTTKQFEKDNLLSSVFEKDEYTSGKMIVDDSNKIWLFSKNYIHYFSASKLSNQLKQNVIPIPSSLTNSMLGFENITQVSKSTYLIGTTDGYYTLNIDDFSFKNYTVLISDIATNKLNQNQRNVGLSEEGKFSSNENNITFNYTVPEYNKYINSEYQYLLEGFQDEWSEWSTKATVNFKNLPPGKYTFKVRAKYANSILQNTASYTFIILKPWYLTNLAWFVYFLLILVIAYFINKAYRNFYQKQREKLIEENNLLLEIKELENEQQLMRVRNEQLSQDVDTKNRELAVSTMSLNSKNELLAFIKEDLKKTSQDENKNIKSVISTINKNITEEDSWKVFKEAFDNADKDFLKRIKQLHPLLTPNDLRLCAYLRLNLSSKEIAPLFNISVRSVEIKRYRLRKKMDLQHENGLVEYILAV</sequence>
<dbReference type="InterPro" id="IPR011123">
    <property type="entry name" value="Y_Y_Y"/>
</dbReference>
<feature type="coiled-coil region" evidence="1">
    <location>
        <begin position="759"/>
        <end position="793"/>
    </location>
</feature>
<gene>
    <name evidence="5" type="ORF">J2W48_003109</name>
</gene>
<dbReference type="InterPro" id="IPR016032">
    <property type="entry name" value="Sig_transdc_resp-reg_C-effctor"/>
</dbReference>
<evidence type="ECO:0000256" key="1">
    <source>
        <dbReference type="SAM" id="Coils"/>
    </source>
</evidence>
<dbReference type="Proteomes" id="UP001269081">
    <property type="component" value="Unassembled WGS sequence"/>
</dbReference>
<dbReference type="InterPro" id="IPR015943">
    <property type="entry name" value="WD40/YVTN_repeat-like_dom_sf"/>
</dbReference>
<dbReference type="SMART" id="SM00421">
    <property type="entry name" value="HTH_LUXR"/>
    <property type="match status" value="1"/>
</dbReference>
<dbReference type="Pfam" id="PF07495">
    <property type="entry name" value="Y_Y_Y"/>
    <property type="match status" value="1"/>
</dbReference>
<accession>A0ABU1YAQ1</accession>
<dbReference type="InterPro" id="IPR011110">
    <property type="entry name" value="Reg_prop"/>
</dbReference>
<evidence type="ECO:0000313" key="6">
    <source>
        <dbReference type="Proteomes" id="UP001269081"/>
    </source>
</evidence>
<dbReference type="Gene3D" id="1.10.10.10">
    <property type="entry name" value="Winged helix-like DNA-binding domain superfamily/Winged helix DNA-binding domain"/>
    <property type="match status" value="1"/>
</dbReference>
<dbReference type="Gene3D" id="2.130.10.10">
    <property type="entry name" value="YVTN repeat-like/Quinoprotein amine dehydrogenase"/>
    <property type="match status" value="2"/>
</dbReference>
<proteinExistence type="predicted"/>
<name>A0ABU1YAQ1_9FLAO</name>
<keyword evidence="5" id="KW-0238">DNA-binding</keyword>
<keyword evidence="1" id="KW-0175">Coiled coil</keyword>
<dbReference type="RefSeq" id="WP_310282495.1">
    <property type="nucleotide sequence ID" value="NZ_JAVDWQ010000010.1"/>
</dbReference>
<protein>
    <submittedName>
        <fullName evidence="5">DNA-binding CsgD family transcriptional regulator/ligand-binding sensor domain-containing protein</fullName>
    </submittedName>
</protein>
<dbReference type="EMBL" id="JAVDWQ010000010">
    <property type="protein sequence ID" value="MDR7211158.1"/>
    <property type="molecule type" value="Genomic_DNA"/>
</dbReference>
<keyword evidence="2" id="KW-1133">Transmembrane helix</keyword>